<evidence type="ECO:0000313" key="10">
    <source>
        <dbReference type="Proteomes" id="UP000198703"/>
    </source>
</evidence>
<dbReference type="Pfam" id="PF01565">
    <property type="entry name" value="FAD_binding_4"/>
    <property type="match status" value="1"/>
</dbReference>
<dbReference type="InterPro" id="IPR017896">
    <property type="entry name" value="4Fe4S_Fe-S-bd"/>
</dbReference>
<dbReference type="Pfam" id="PF02913">
    <property type="entry name" value="FAD-oxidase_C"/>
    <property type="match status" value="1"/>
</dbReference>
<evidence type="ECO:0000256" key="7">
    <source>
        <dbReference type="ARBA" id="ARBA00023014"/>
    </source>
</evidence>
<reference evidence="9 10" key="1">
    <citation type="submission" date="2016-10" db="EMBL/GenBank/DDBJ databases">
        <authorList>
            <person name="de Groot N.N."/>
        </authorList>
    </citation>
    <scope>NUCLEOTIDE SEQUENCE [LARGE SCALE GENOMIC DNA]</scope>
    <source>
        <strain evidence="9 10">DSM 15345</strain>
    </source>
</reference>
<evidence type="ECO:0000256" key="3">
    <source>
        <dbReference type="ARBA" id="ARBA00022723"/>
    </source>
</evidence>
<name>A0A1H4AJ59_9RHOB</name>
<dbReference type="EMBL" id="FNQM01000004">
    <property type="protein sequence ID" value="SEA36013.1"/>
    <property type="molecule type" value="Genomic_DNA"/>
</dbReference>
<dbReference type="InterPro" id="IPR006094">
    <property type="entry name" value="Oxid_FAD_bind_N"/>
</dbReference>
<evidence type="ECO:0000259" key="8">
    <source>
        <dbReference type="PROSITE" id="PS51387"/>
    </source>
</evidence>
<dbReference type="GO" id="GO:0008720">
    <property type="term" value="F:D-lactate dehydrogenase (NAD+) activity"/>
    <property type="evidence" value="ECO:0007669"/>
    <property type="project" value="TreeGrafter"/>
</dbReference>
<keyword evidence="2" id="KW-0285">Flavoprotein</keyword>
<feature type="domain" description="FAD-binding PCMH-type" evidence="8">
    <location>
        <begin position="49"/>
        <end position="277"/>
    </location>
</feature>
<keyword evidence="4" id="KW-0274">FAD</keyword>
<keyword evidence="7" id="KW-0411">Iron-sulfur</keyword>
<dbReference type="Proteomes" id="UP000198703">
    <property type="component" value="Unassembled WGS sequence"/>
</dbReference>
<dbReference type="AlphaFoldDB" id="A0A1H4AJ59"/>
<dbReference type="GO" id="GO:1903457">
    <property type="term" value="P:lactate catabolic process"/>
    <property type="evidence" value="ECO:0007669"/>
    <property type="project" value="TreeGrafter"/>
</dbReference>
<protein>
    <submittedName>
        <fullName evidence="9">FAD/FMN-containing dehydrogenase</fullName>
    </submittedName>
</protein>
<dbReference type="GO" id="GO:0046872">
    <property type="term" value="F:metal ion binding"/>
    <property type="evidence" value="ECO:0007669"/>
    <property type="project" value="UniProtKB-KW"/>
</dbReference>
<dbReference type="PROSITE" id="PS51387">
    <property type="entry name" value="FAD_PCMH"/>
    <property type="match status" value="1"/>
</dbReference>
<dbReference type="InterPro" id="IPR016164">
    <property type="entry name" value="FAD-linked_Oxase-like_C"/>
</dbReference>
<keyword evidence="6" id="KW-0408">Iron</keyword>
<proteinExistence type="predicted"/>
<keyword evidence="5" id="KW-0560">Oxidoreductase</keyword>
<keyword evidence="3" id="KW-0479">Metal-binding</keyword>
<evidence type="ECO:0000256" key="1">
    <source>
        <dbReference type="ARBA" id="ARBA00001974"/>
    </source>
</evidence>
<dbReference type="GO" id="GO:0004458">
    <property type="term" value="F:D-lactate dehydrogenase (cytochrome) activity"/>
    <property type="evidence" value="ECO:0007669"/>
    <property type="project" value="TreeGrafter"/>
</dbReference>
<dbReference type="GO" id="GO:0071949">
    <property type="term" value="F:FAD binding"/>
    <property type="evidence" value="ECO:0007669"/>
    <property type="project" value="InterPro"/>
</dbReference>
<comment type="cofactor">
    <cofactor evidence="1">
        <name>FAD</name>
        <dbReference type="ChEBI" id="CHEBI:57692"/>
    </cofactor>
</comment>
<dbReference type="PANTHER" id="PTHR11748">
    <property type="entry name" value="D-LACTATE DEHYDROGENASE"/>
    <property type="match status" value="1"/>
</dbReference>
<dbReference type="PANTHER" id="PTHR11748:SF119">
    <property type="entry name" value="D-2-HYDROXYGLUTARATE DEHYDROGENASE"/>
    <property type="match status" value="1"/>
</dbReference>
<sequence length="975" mass="105783">MLNSSQDESSVNGAAMAGGRFSGLAGAIQGEVLEGAFDRGRYATDASFYQITPEAVVVPRRFEDVEATLAAARAEGASLTGRGGGTSQAGQTVAPGVVIDFSTHLNGLRHLDVEGRRAVVEPGLVLDELNRMLKPHGLWFPVDVSTASRATIGGMTANNSCGSRSLRYGRMRENVIAVEALLADGARARFGEIDARKSLEMGANDPVSTLFRDMLALGAREAEEIAARFPRVQRRVGGYNIDALTPNGPTNNLAHLLVGSEGTLALFETIEIKLSPLPGPKALGVCHFPTFRAAMDAAQHLVALGPTAVELVDRTMIELGRDIPIFRPVMESFVRGDPAALLLVEFAETPDENRRRLDALHETMADLGFRWGDAAKQEGGVVEAIDPAFQARIWGVRTQGLNIMMSMRSEGKPVSFVEDCAVELKDLGDFTDRLTAVFRKHGTDGTWYAHASVGLLHVRPVLNLKEELGVKALRAIAEEAFDLVAEYKGSHSGEHGDGLVRSEFHEKMFGVRMVRSFEAVKDRFDPEGRLNPGKIVRAPKMDDRSLFRWPEGYAAEKRETAFRWDDWPGGLIGAVEMCNNNGACRKLSGGAMCPSYRATRNERDLTRGRANTLRLALTGQLGPDAFASDAMAETMSLCVSCKACQRECPMSVDMAKMKIEVQAARMAKHGPSLRDRLVAHLPRYAPWAARAPWLMNLRNRVPALRRLSERVAGFAADRPLPEWRAPFREPADDAEPEVMLLADTFNRHFDPDILRDAVFVLKAAGLRVGFARAPKGRPLCCGRTWLSAGLVAEAKAEMARTAAVLRPVLERGGAVAGLEPSCLLTFRDEAPRLLDDWPMELGRRVMLLEEFLAPLADRLPLKRLEGRALVHGHCHQKAADVMGPVETLLRAVPGLDVGVIDSSCCGMAGAFGYQAETAAVSRAMGELALAPAVRAAPDATIVADGTSCRHQIADLAGREAVHVATVLRRSLEAAE</sequence>
<evidence type="ECO:0000256" key="4">
    <source>
        <dbReference type="ARBA" id="ARBA00022827"/>
    </source>
</evidence>
<evidence type="ECO:0000313" key="9">
    <source>
        <dbReference type="EMBL" id="SEA36013.1"/>
    </source>
</evidence>
<dbReference type="SUPFAM" id="SSF55103">
    <property type="entry name" value="FAD-linked oxidases, C-terminal domain"/>
    <property type="match status" value="1"/>
</dbReference>
<evidence type="ECO:0000256" key="6">
    <source>
        <dbReference type="ARBA" id="ARBA00023004"/>
    </source>
</evidence>
<dbReference type="InterPro" id="IPR016169">
    <property type="entry name" value="FAD-bd_PCMH_sub2"/>
</dbReference>
<gene>
    <name evidence="9" type="ORF">SAMN05444370_104254</name>
</gene>
<dbReference type="GO" id="GO:0051536">
    <property type="term" value="F:iron-sulfur cluster binding"/>
    <property type="evidence" value="ECO:0007669"/>
    <property type="project" value="UniProtKB-KW"/>
</dbReference>
<dbReference type="InterPro" id="IPR036318">
    <property type="entry name" value="FAD-bd_PCMH-like_sf"/>
</dbReference>
<evidence type="ECO:0000256" key="5">
    <source>
        <dbReference type="ARBA" id="ARBA00023002"/>
    </source>
</evidence>
<dbReference type="Pfam" id="PF13183">
    <property type="entry name" value="Fer4_8"/>
    <property type="match status" value="1"/>
</dbReference>
<dbReference type="Gene3D" id="3.30.465.10">
    <property type="match status" value="1"/>
</dbReference>
<dbReference type="STRING" id="89524.SAMN05444370_104254"/>
<accession>A0A1H4AJ59</accession>
<dbReference type="SUPFAM" id="SSF46548">
    <property type="entry name" value="alpha-helical ferredoxin"/>
    <property type="match status" value="1"/>
</dbReference>
<evidence type="ECO:0000256" key="2">
    <source>
        <dbReference type="ARBA" id="ARBA00022630"/>
    </source>
</evidence>
<keyword evidence="10" id="KW-1185">Reference proteome</keyword>
<organism evidence="9 10">
    <name type="scientific">Rubrimonas cliftonensis</name>
    <dbReference type="NCBI Taxonomy" id="89524"/>
    <lineage>
        <taxon>Bacteria</taxon>
        <taxon>Pseudomonadati</taxon>
        <taxon>Pseudomonadota</taxon>
        <taxon>Alphaproteobacteria</taxon>
        <taxon>Rhodobacterales</taxon>
        <taxon>Paracoccaceae</taxon>
        <taxon>Rubrimonas</taxon>
    </lineage>
</organism>
<dbReference type="InterPro" id="IPR004113">
    <property type="entry name" value="FAD-bd_oxidored_4_C"/>
</dbReference>
<dbReference type="PROSITE" id="PS00198">
    <property type="entry name" value="4FE4S_FER_1"/>
    <property type="match status" value="1"/>
</dbReference>
<dbReference type="InterPro" id="IPR017900">
    <property type="entry name" value="4Fe4S_Fe_S_CS"/>
</dbReference>
<dbReference type="Gene3D" id="3.30.70.2740">
    <property type="match status" value="1"/>
</dbReference>
<dbReference type="InterPro" id="IPR016166">
    <property type="entry name" value="FAD-bd_PCMH"/>
</dbReference>
<dbReference type="SUPFAM" id="SSF56176">
    <property type="entry name" value="FAD-binding/transporter-associated domain-like"/>
    <property type="match status" value="1"/>
</dbReference>